<dbReference type="InterPro" id="IPR054000">
    <property type="entry name" value="MLKL_N"/>
</dbReference>
<dbReference type="GO" id="GO:0007166">
    <property type="term" value="P:cell surface receptor signaling pathway"/>
    <property type="evidence" value="ECO:0007669"/>
    <property type="project" value="InterPro"/>
</dbReference>
<organism evidence="3 4">
    <name type="scientific">Mycena maculata</name>
    <dbReference type="NCBI Taxonomy" id="230809"/>
    <lineage>
        <taxon>Eukaryota</taxon>
        <taxon>Fungi</taxon>
        <taxon>Dikarya</taxon>
        <taxon>Basidiomycota</taxon>
        <taxon>Agaricomycotina</taxon>
        <taxon>Agaricomycetes</taxon>
        <taxon>Agaricomycetidae</taxon>
        <taxon>Agaricales</taxon>
        <taxon>Marasmiineae</taxon>
        <taxon>Mycenaceae</taxon>
        <taxon>Mycena</taxon>
    </lineage>
</organism>
<feature type="domain" description="Protein kinase" evidence="2">
    <location>
        <begin position="398"/>
        <end position="657"/>
    </location>
</feature>
<gene>
    <name evidence="3" type="ORF">DFH07DRAFT_73020</name>
</gene>
<dbReference type="SMART" id="SM00220">
    <property type="entry name" value="S_TKc"/>
    <property type="match status" value="1"/>
</dbReference>
<dbReference type="SUPFAM" id="SSF56112">
    <property type="entry name" value="Protein kinase-like (PK-like)"/>
    <property type="match status" value="1"/>
</dbReference>
<dbReference type="PRINTS" id="PR00109">
    <property type="entry name" value="TYRKINASE"/>
</dbReference>
<dbReference type="InterPro" id="IPR008271">
    <property type="entry name" value="Ser/Thr_kinase_AS"/>
</dbReference>
<evidence type="ECO:0000313" key="4">
    <source>
        <dbReference type="Proteomes" id="UP001215280"/>
    </source>
</evidence>
<dbReference type="InterPro" id="IPR036537">
    <property type="entry name" value="Adaptor_Cbl_N_dom_sf"/>
</dbReference>
<keyword evidence="4" id="KW-1185">Reference proteome</keyword>
<dbReference type="InterPro" id="IPR051681">
    <property type="entry name" value="Ser/Thr_Kinases-Pseudokinases"/>
</dbReference>
<dbReference type="InterPro" id="IPR001245">
    <property type="entry name" value="Ser-Thr/Tyr_kinase_cat_dom"/>
</dbReference>
<evidence type="ECO:0000313" key="3">
    <source>
        <dbReference type="EMBL" id="KAJ7775946.1"/>
    </source>
</evidence>
<reference evidence="3" key="1">
    <citation type="submission" date="2023-03" db="EMBL/GenBank/DDBJ databases">
        <title>Massive genome expansion in bonnet fungi (Mycena s.s.) driven by repeated elements and novel gene families across ecological guilds.</title>
        <authorList>
            <consortium name="Lawrence Berkeley National Laboratory"/>
            <person name="Harder C.B."/>
            <person name="Miyauchi S."/>
            <person name="Viragh M."/>
            <person name="Kuo A."/>
            <person name="Thoen E."/>
            <person name="Andreopoulos B."/>
            <person name="Lu D."/>
            <person name="Skrede I."/>
            <person name="Drula E."/>
            <person name="Henrissat B."/>
            <person name="Morin E."/>
            <person name="Kohler A."/>
            <person name="Barry K."/>
            <person name="LaButti K."/>
            <person name="Morin E."/>
            <person name="Salamov A."/>
            <person name="Lipzen A."/>
            <person name="Mereny Z."/>
            <person name="Hegedus B."/>
            <person name="Baldrian P."/>
            <person name="Stursova M."/>
            <person name="Weitz H."/>
            <person name="Taylor A."/>
            <person name="Grigoriev I.V."/>
            <person name="Nagy L.G."/>
            <person name="Martin F."/>
            <person name="Kauserud H."/>
        </authorList>
    </citation>
    <scope>NUCLEOTIDE SEQUENCE</scope>
    <source>
        <strain evidence="3">CBHHK188m</strain>
    </source>
</reference>
<dbReference type="PROSITE" id="PS00108">
    <property type="entry name" value="PROTEIN_KINASE_ST"/>
    <property type="match status" value="1"/>
</dbReference>
<dbReference type="PROSITE" id="PS50011">
    <property type="entry name" value="PROTEIN_KINASE_DOM"/>
    <property type="match status" value="1"/>
</dbReference>
<dbReference type="Gene3D" id="1.20.930.20">
    <property type="entry name" value="Adaptor protein Cbl, N-terminal domain"/>
    <property type="match status" value="1"/>
</dbReference>
<dbReference type="Pfam" id="PF22215">
    <property type="entry name" value="MLKL_N"/>
    <property type="match status" value="1"/>
</dbReference>
<dbReference type="Proteomes" id="UP001215280">
    <property type="component" value="Unassembled WGS sequence"/>
</dbReference>
<dbReference type="AlphaFoldDB" id="A0AAD7NUS9"/>
<feature type="region of interest" description="Disordered" evidence="1">
    <location>
        <begin position="671"/>
        <end position="711"/>
    </location>
</feature>
<dbReference type="Gene3D" id="1.10.510.10">
    <property type="entry name" value="Transferase(Phosphotransferase) domain 1"/>
    <property type="match status" value="1"/>
</dbReference>
<evidence type="ECO:0000259" key="2">
    <source>
        <dbReference type="PROSITE" id="PS50011"/>
    </source>
</evidence>
<feature type="region of interest" description="Disordered" evidence="1">
    <location>
        <begin position="1"/>
        <end position="68"/>
    </location>
</feature>
<dbReference type="InterPro" id="IPR000719">
    <property type="entry name" value="Prot_kinase_dom"/>
</dbReference>
<name>A0AAD7NUS9_9AGAR</name>
<dbReference type="CDD" id="cd21037">
    <property type="entry name" value="MLKL_NTD"/>
    <property type="match status" value="1"/>
</dbReference>
<dbReference type="GO" id="GO:0004674">
    <property type="term" value="F:protein serine/threonine kinase activity"/>
    <property type="evidence" value="ECO:0007669"/>
    <property type="project" value="TreeGrafter"/>
</dbReference>
<dbReference type="GO" id="GO:0005524">
    <property type="term" value="F:ATP binding"/>
    <property type="evidence" value="ECO:0007669"/>
    <property type="project" value="InterPro"/>
</dbReference>
<comment type="caution">
    <text evidence="3">The sequence shown here is derived from an EMBL/GenBank/DDBJ whole genome shotgun (WGS) entry which is preliminary data.</text>
</comment>
<dbReference type="EMBL" id="JARJLG010000013">
    <property type="protein sequence ID" value="KAJ7775946.1"/>
    <property type="molecule type" value="Genomic_DNA"/>
</dbReference>
<accession>A0AAD7NUS9</accession>
<dbReference type="InterPro" id="IPR011009">
    <property type="entry name" value="Kinase-like_dom_sf"/>
</dbReference>
<sequence>MASDSVFSGMGNEAQGEEPMSPRTILSSPAGMHAQLRGKQHEEERKSLGMAQMPRRTTSTIPKEHVEGWERTRKSIAQALSGIIPREQLIEHNIPAIGADGELDPIQPAPLRHAAVARLQSAADVLLGIWDALQNVDLNRLACLRLAERCANILYAIVQEIQEMGDEVPTEIWEHLEEFGQTMTQLRNFLAQYSQRPFLKRYLKRAEILRELEEYDSLLMDSLQKFSLSVQIAILKRNQTVEMALAGKTDRLVEHISGTSELGVERGAAVALPDTEGETVDVLPLLHKLQSTQNKLDFAADTADLRAILGDALTQNNDGEILRVLQLNRENLPDTIRTLQRALEGDDAPPAYTPGVAPPEYETSNLDRKFIEGVIDALRRVTKAGGSLPAWSITRNEVQRGEHIGSGSIAQVYKGTWHGGVVAIKSLSEATPRDLFLRAADMWMPLKHPNVLKLYGANVEIGSGRMFFVCPYTPFGALDSFLRRVAENEEAKNGREGELLRFMHETAQGMEYLHDKDVIHGDLKAANVLVDARMHCVVSDFGQTEMKSEVLRINNVPPLQKDQRWYAPELLLGSSHMNHETDIYSYAMCCVEILSYGQLPWGPILDKDVKELLLKGKRRPQIPYTRPALQELLRSCWDNDPAARPPFSKIVEDTETLCEVAGISLDYLEGPDPAPSSAVSPENSRRPLPPKPSKPVLFPPLTEERRPADSSMGLGLEPLGDAMLDSESNVTAEEVQIPHSSASPVSTRSHFPILYPPKLAERLSNDPSAVRCTDTVALNNQLPVGGLLFSVHSPDAALSWLEAHYEDPLLCALRERNFEGPIAISLSADECALAIFGSISDTLVPQMAKDLAQLSGFTVMVRSSADNPIPSFTSTSSPTTLSETVRDTVSTGRAVRLRGGAGDDDDEARTTPKWEGKYHNATVDLTLKMDDDVAYDVNVVSYIKFKTQSLTNSNPTIFQPRPEVISLVSLKVKLRRGETILDRSFSNLGFLVHRPSSIVSCDLI</sequence>
<protein>
    <recommendedName>
        <fullName evidence="2">Protein kinase domain-containing protein</fullName>
    </recommendedName>
</protein>
<dbReference type="Pfam" id="PF07714">
    <property type="entry name" value="PK_Tyr_Ser-Thr"/>
    <property type="match status" value="1"/>
</dbReference>
<proteinExistence type="predicted"/>
<dbReference type="PANTHER" id="PTHR44329">
    <property type="entry name" value="SERINE/THREONINE-PROTEIN KINASE TNNI3K-RELATED"/>
    <property type="match status" value="1"/>
</dbReference>
<dbReference type="InterPro" id="IPR059179">
    <property type="entry name" value="MLKL-like_MCAfunc"/>
</dbReference>
<evidence type="ECO:0000256" key="1">
    <source>
        <dbReference type="SAM" id="MobiDB-lite"/>
    </source>
</evidence>
<dbReference type="PANTHER" id="PTHR44329:SF214">
    <property type="entry name" value="PROTEIN KINASE DOMAIN-CONTAINING PROTEIN"/>
    <property type="match status" value="1"/>
</dbReference>